<dbReference type="RefSeq" id="WP_262169453.1">
    <property type="nucleotide sequence ID" value="NZ_CP104965.1"/>
</dbReference>
<protein>
    <recommendedName>
        <fullName evidence="4">Secreted protein</fullName>
    </recommendedName>
</protein>
<keyword evidence="1" id="KW-0732">Signal</keyword>
<proteinExistence type="predicted"/>
<evidence type="ECO:0000313" key="2">
    <source>
        <dbReference type="EMBL" id="UXN70415.1"/>
    </source>
</evidence>
<feature type="chain" id="PRO_5047312430" description="Secreted protein" evidence="1">
    <location>
        <begin position="22"/>
        <end position="111"/>
    </location>
</feature>
<sequence length="111" mass="11144">MSKRFLISSALAMALTSPAFAQFPPPGVYLCVDMQGAAFGTLSLAPAGDYDFRSSTAIGGTGQMASSGNSVNAISGPLADIGLTGSFSTEGGRTSFMFSTNMGSVLCATPA</sequence>
<evidence type="ECO:0000256" key="1">
    <source>
        <dbReference type="SAM" id="SignalP"/>
    </source>
</evidence>
<name>A0ABY6CDU8_9HYPH</name>
<evidence type="ECO:0000313" key="3">
    <source>
        <dbReference type="Proteomes" id="UP001061862"/>
    </source>
</evidence>
<organism evidence="2 3">
    <name type="scientific">Devosia neptuniae</name>
    <dbReference type="NCBI Taxonomy" id="191302"/>
    <lineage>
        <taxon>Bacteria</taxon>
        <taxon>Pseudomonadati</taxon>
        <taxon>Pseudomonadota</taxon>
        <taxon>Alphaproteobacteria</taxon>
        <taxon>Hyphomicrobiales</taxon>
        <taxon>Devosiaceae</taxon>
        <taxon>Devosia</taxon>
    </lineage>
</organism>
<accession>A0ABY6CDU8</accession>
<feature type="signal peptide" evidence="1">
    <location>
        <begin position="1"/>
        <end position="21"/>
    </location>
</feature>
<keyword evidence="3" id="KW-1185">Reference proteome</keyword>
<gene>
    <name evidence="2" type="ORF">N8A98_04245</name>
</gene>
<dbReference type="Proteomes" id="UP001061862">
    <property type="component" value="Chromosome"/>
</dbReference>
<dbReference type="EMBL" id="CP104965">
    <property type="protein sequence ID" value="UXN70415.1"/>
    <property type="molecule type" value="Genomic_DNA"/>
</dbReference>
<evidence type="ECO:0008006" key="4">
    <source>
        <dbReference type="Google" id="ProtNLM"/>
    </source>
</evidence>
<reference evidence="2 3" key="1">
    <citation type="submission" date="2022-09" db="EMBL/GenBank/DDBJ databases">
        <title>Interaction between co-microsymbionts with complementary sets of symbiotic genes in legume-rhizobium systems.</title>
        <authorList>
            <person name="Safronova V."/>
            <person name="Sazanova A."/>
            <person name="Afonin A."/>
            <person name="Chirak E."/>
        </authorList>
    </citation>
    <scope>NUCLEOTIDE SEQUENCE [LARGE SCALE GENOMIC DNA]</scope>
    <source>
        <strain evidence="2 3">A18/4-1</strain>
    </source>
</reference>